<sequence length="209" mass="23402">MEDANQKAAEMDDEELRRSFAKHGSYAVLLDDALPLAMLGEAHAHTNWSDVGPRLRTALGNPHLGRWFCMMFHTFLAHDLSCLSTAQEHVAIGKGSIKDIQFSFKAARHSEELTEEMIGIARDLLQKNEVKLEDLVKGKKLIEACKQSMVDTREMLENEGMNEAEIEAFQATLKETVTKAEDKLSRLLVPHQATTQTKEPTEPNGGTVW</sequence>
<dbReference type="AlphaFoldDB" id="A0AAN7ZKY8"/>
<proteinExistence type="predicted"/>
<name>A0AAN7ZKY8_9PEZI</name>
<protein>
    <submittedName>
        <fullName evidence="1">Uncharacterized protein</fullName>
    </submittedName>
</protein>
<comment type="caution">
    <text evidence="1">The sequence shown here is derived from an EMBL/GenBank/DDBJ whole genome shotgun (WGS) entry which is preliminary data.</text>
</comment>
<gene>
    <name evidence="1" type="ORF">LTR97_011830</name>
</gene>
<evidence type="ECO:0000313" key="2">
    <source>
        <dbReference type="Proteomes" id="UP001310594"/>
    </source>
</evidence>
<dbReference type="Proteomes" id="UP001310594">
    <property type="component" value="Unassembled WGS sequence"/>
</dbReference>
<accession>A0AAN7ZKY8</accession>
<organism evidence="1 2">
    <name type="scientific">Elasticomyces elasticus</name>
    <dbReference type="NCBI Taxonomy" id="574655"/>
    <lineage>
        <taxon>Eukaryota</taxon>
        <taxon>Fungi</taxon>
        <taxon>Dikarya</taxon>
        <taxon>Ascomycota</taxon>
        <taxon>Pezizomycotina</taxon>
        <taxon>Dothideomycetes</taxon>
        <taxon>Dothideomycetidae</taxon>
        <taxon>Mycosphaerellales</taxon>
        <taxon>Teratosphaeriaceae</taxon>
        <taxon>Elasticomyces</taxon>
    </lineage>
</organism>
<reference evidence="1" key="1">
    <citation type="submission" date="2023-08" db="EMBL/GenBank/DDBJ databases">
        <title>Black Yeasts Isolated from many extreme environments.</title>
        <authorList>
            <person name="Coleine C."/>
            <person name="Stajich J.E."/>
            <person name="Selbmann L."/>
        </authorList>
    </citation>
    <scope>NUCLEOTIDE SEQUENCE</scope>
    <source>
        <strain evidence="1">CCFEE 5810</strain>
    </source>
</reference>
<evidence type="ECO:0000313" key="1">
    <source>
        <dbReference type="EMBL" id="KAK5691178.1"/>
    </source>
</evidence>
<dbReference type="EMBL" id="JAVRQU010000022">
    <property type="protein sequence ID" value="KAK5691178.1"/>
    <property type="molecule type" value="Genomic_DNA"/>
</dbReference>